<dbReference type="Pfam" id="PF01261">
    <property type="entry name" value="AP_endonuc_2"/>
    <property type="match status" value="1"/>
</dbReference>
<keyword evidence="2" id="KW-0413">Isomerase</keyword>
<comment type="caution">
    <text evidence="2">The sequence shown here is derived from an EMBL/GenBank/DDBJ whole genome shotgun (WGS) entry which is preliminary data.</text>
</comment>
<keyword evidence="3" id="KW-1185">Reference proteome</keyword>
<organism evidence="2 3">
    <name type="scientific">Paenibacillus baimaensis</name>
    <dbReference type="NCBI Taxonomy" id="2982185"/>
    <lineage>
        <taxon>Bacteria</taxon>
        <taxon>Bacillati</taxon>
        <taxon>Bacillota</taxon>
        <taxon>Bacilli</taxon>
        <taxon>Bacillales</taxon>
        <taxon>Paenibacillaceae</taxon>
        <taxon>Paenibacillus</taxon>
    </lineage>
</organism>
<protein>
    <submittedName>
        <fullName evidence="2">Sugar phosphate isomerase/epimerase</fullName>
    </submittedName>
</protein>
<dbReference type="RefSeq" id="WP_262684457.1">
    <property type="nucleotide sequence ID" value="NZ_JAOQIO010000038.1"/>
</dbReference>
<dbReference type="Gene3D" id="3.20.20.150">
    <property type="entry name" value="Divalent-metal-dependent TIM barrel enzymes"/>
    <property type="match status" value="1"/>
</dbReference>
<feature type="domain" description="Xylose isomerase-like TIM barrel" evidence="1">
    <location>
        <begin position="20"/>
        <end position="307"/>
    </location>
</feature>
<dbReference type="InterPro" id="IPR036237">
    <property type="entry name" value="Xyl_isomerase-like_sf"/>
</dbReference>
<proteinExistence type="predicted"/>
<evidence type="ECO:0000259" key="1">
    <source>
        <dbReference type="Pfam" id="PF01261"/>
    </source>
</evidence>
<evidence type="ECO:0000313" key="3">
    <source>
        <dbReference type="Proteomes" id="UP001652445"/>
    </source>
</evidence>
<name>A0ABT2UEW5_9BACL</name>
<dbReference type="Proteomes" id="UP001652445">
    <property type="component" value="Unassembled WGS sequence"/>
</dbReference>
<dbReference type="SUPFAM" id="SSF51658">
    <property type="entry name" value="Xylose isomerase-like"/>
    <property type="match status" value="1"/>
</dbReference>
<evidence type="ECO:0000313" key="2">
    <source>
        <dbReference type="EMBL" id="MCU6793147.1"/>
    </source>
</evidence>
<reference evidence="2 3" key="1">
    <citation type="submission" date="2022-09" db="EMBL/GenBank/DDBJ databases">
        <authorList>
            <person name="Han X.L."/>
            <person name="Wang Q."/>
            <person name="Lu T."/>
        </authorList>
    </citation>
    <scope>NUCLEOTIDE SEQUENCE [LARGE SCALE GENOMIC DNA]</scope>
    <source>
        <strain evidence="2 3">WQ 127069</strain>
    </source>
</reference>
<dbReference type="EMBL" id="JAOQIO010000038">
    <property type="protein sequence ID" value="MCU6793147.1"/>
    <property type="molecule type" value="Genomic_DNA"/>
</dbReference>
<sequence>MKLGVFLKLFRTQSFEDAVAHVARQGVQTIEIATGGYVGNQHLKPKEVLGNPKEINKIKKVLEDNQVTISALSCHGNPLHPDKQIADQHHEDFINTILLAKELGVDTVVNFSGCPGESEHSLRSVWVTCPWPTDFLDTLTWQWEQKVIPYWEKMGQYARDNGIKIAVEPHPGFVVYNTETAIRLCEAAGENVGINYDPSHLFWQGMDPIACIYSFGHRIYHFHAKDTEIFKRNNELNGVLDTKSYKDVVNRSWAFRTVGYGHGQELWKEMFSALRTVGYSGAISIEHEDGIMSTQEGFHKAVKFLKEVMITETAGEMYWAK</sequence>
<dbReference type="PANTHER" id="PTHR12110">
    <property type="entry name" value="HYDROXYPYRUVATE ISOMERASE"/>
    <property type="match status" value="1"/>
</dbReference>
<accession>A0ABT2UEW5</accession>
<dbReference type="GO" id="GO:0016853">
    <property type="term" value="F:isomerase activity"/>
    <property type="evidence" value="ECO:0007669"/>
    <property type="project" value="UniProtKB-KW"/>
</dbReference>
<dbReference type="InterPro" id="IPR013022">
    <property type="entry name" value="Xyl_isomerase-like_TIM-brl"/>
</dbReference>
<dbReference type="InterPro" id="IPR050312">
    <property type="entry name" value="IolE/XylAMocC-like"/>
</dbReference>
<dbReference type="PANTHER" id="PTHR12110:SF21">
    <property type="entry name" value="XYLOSE ISOMERASE-LIKE TIM BARREL DOMAIN-CONTAINING PROTEIN"/>
    <property type="match status" value="1"/>
</dbReference>
<gene>
    <name evidence="2" type="ORF">OB236_13570</name>
</gene>